<dbReference type="InterPro" id="IPR055972">
    <property type="entry name" value="DUF7550"/>
</dbReference>
<comment type="caution">
    <text evidence="3">The sequence shown here is derived from an EMBL/GenBank/DDBJ whole genome shotgun (WGS) entry which is preliminary data.</text>
</comment>
<dbReference type="OrthoDB" id="270166at2157"/>
<feature type="compositionally biased region" description="Acidic residues" evidence="1">
    <location>
        <begin position="1"/>
        <end position="12"/>
    </location>
</feature>
<accession>A0A4S3TLG8</accession>
<gene>
    <name evidence="3" type="ORF">D8Y22_10365</name>
</gene>
<dbReference type="AlphaFoldDB" id="A0A4S3TLG8"/>
<keyword evidence="2" id="KW-0472">Membrane</keyword>
<keyword evidence="2" id="KW-0812">Transmembrane</keyword>
<evidence type="ECO:0000313" key="4">
    <source>
        <dbReference type="Proteomes" id="UP000318864"/>
    </source>
</evidence>
<dbReference type="Pfam" id="PF24418">
    <property type="entry name" value="DUF7550"/>
    <property type="match status" value="1"/>
</dbReference>
<sequence length="60" mass="6171">MTADTDVDEDSGADIGHDLETERTTAPMSEYSSRAVAIGFVVMVVGVAITVGIPIGVVGF</sequence>
<keyword evidence="4" id="KW-1185">Reference proteome</keyword>
<protein>
    <submittedName>
        <fullName evidence="3">Uncharacterized protein</fullName>
    </submittedName>
</protein>
<evidence type="ECO:0000313" key="3">
    <source>
        <dbReference type="EMBL" id="THE65002.1"/>
    </source>
</evidence>
<feature type="transmembrane region" description="Helical" evidence="2">
    <location>
        <begin position="35"/>
        <end position="58"/>
    </location>
</feature>
<proteinExistence type="predicted"/>
<dbReference type="Proteomes" id="UP000318864">
    <property type="component" value="Unassembled WGS sequence"/>
</dbReference>
<dbReference type="EMBL" id="RBZW01000022">
    <property type="protein sequence ID" value="THE65002.1"/>
    <property type="molecule type" value="Genomic_DNA"/>
</dbReference>
<reference evidence="3 4" key="1">
    <citation type="submission" date="2018-10" db="EMBL/GenBank/DDBJ databases">
        <title>Natronolimnobius sp. XQ-INN 246 isolated from Inner Mongolia Autonomous Region of China.</title>
        <authorList>
            <person name="Xue Q."/>
        </authorList>
    </citation>
    <scope>NUCLEOTIDE SEQUENCE [LARGE SCALE GENOMIC DNA]</scope>
    <source>
        <strain evidence="3 4">XQ-INN 246</strain>
    </source>
</reference>
<name>A0A4S3TLG8_9EURY</name>
<keyword evidence="2" id="KW-1133">Transmembrane helix</keyword>
<dbReference type="RefSeq" id="WP_141464625.1">
    <property type="nucleotide sequence ID" value="NZ_RBZW01000022.1"/>
</dbReference>
<evidence type="ECO:0000256" key="2">
    <source>
        <dbReference type="SAM" id="Phobius"/>
    </source>
</evidence>
<organism evidence="3 4">
    <name type="scientific">Salinadaptatus halalkaliphilus</name>
    <dbReference type="NCBI Taxonomy" id="2419781"/>
    <lineage>
        <taxon>Archaea</taxon>
        <taxon>Methanobacteriati</taxon>
        <taxon>Methanobacteriota</taxon>
        <taxon>Stenosarchaea group</taxon>
        <taxon>Halobacteria</taxon>
        <taxon>Halobacteriales</taxon>
        <taxon>Natrialbaceae</taxon>
        <taxon>Salinadaptatus</taxon>
    </lineage>
</organism>
<feature type="region of interest" description="Disordered" evidence="1">
    <location>
        <begin position="1"/>
        <end position="26"/>
    </location>
</feature>
<evidence type="ECO:0000256" key="1">
    <source>
        <dbReference type="SAM" id="MobiDB-lite"/>
    </source>
</evidence>